<dbReference type="EMBL" id="JAPDRK010000009">
    <property type="protein sequence ID" value="KAJ9608760.1"/>
    <property type="molecule type" value="Genomic_DNA"/>
</dbReference>
<keyword evidence="1" id="KW-1133">Transmembrane helix</keyword>
<dbReference type="GO" id="GO:0042407">
    <property type="term" value="P:cristae formation"/>
    <property type="evidence" value="ECO:0007669"/>
    <property type="project" value="InterPro"/>
</dbReference>
<dbReference type="Proteomes" id="UP001172673">
    <property type="component" value="Unassembled WGS sequence"/>
</dbReference>
<accession>A0AA39CHS2</accession>
<reference evidence="3" key="1">
    <citation type="submission" date="2022-10" db="EMBL/GenBank/DDBJ databases">
        <title>Culturing micro-colonial fungi from biological soil crusts in the Mojave desert and describing Neophaeococcomyces mojavensis, and introducing the new genera and species Taxawa tesnikishii.</title>
        <authorList>
            <person name="Kurbessoian T."/>
            <person name="Stajich J.E."/>
        </authorList>
    </citation>
    <scope>NUCLEOTIDE SEQUENCE</scope>
    <source>
        <strain evidence="3">TK_41</strain>
    </source>
</reference>
<protein>
    <recommendedName>
        <fullName evidence="1">MICOS complex subunit</fullName>
    </recommendedName>
</protein>
<keyword evidence="1" id="KW-0496">Mitochondrion</keyword>
<comment type="function">
    <text evidence="1">Component of the MICOS complex, a large protein complex of the mitochondrial inner membrane that plays crucial roles in the maintenance of crista junctions, inner membrane architecture, and formation of contact sites to the outer membrane.</text>
</comment>
<evidence type="ECO:0000313" key="4">
    <source>
        <dbReference type="Proteomes" id="UP001172673"/>
    </source>
</evidence>
<dbReference type="Pfam" id="PF09769">
    <property type="entry name" value="ApoO"/>
    <property type="match status" value="1"/>
</dbReference>
<feature type="region of interest" description="Disordered" evidence="2">
    <location>
        <begin position="57"/>
        <end position="84"/>
    </location>
</feature>
<dbReference type="PANTHER" id="PTHR28268">
    <property type="entry name" value="MICOS SUBUNIT MIC26"/>
    <property type="match status" value="1"/>
</dbReference>
<keyword evidence="4" id="KW-1185">Reference proteome</keyword>
<feature type="transmembrane region" description="Helical" evidence="1">
    <location>
        <begin position="162"/>
        <end position="180"/>
    </location>
</feature>
<comment type="subcellular location">
    <subcellularLocation>
        <location evidence="1">Mitochondrion inner membrane</location>
    </subcellularLocation>
</comment>
<sequence>MARIKMLRASRNAAIFAVGAAAGTHFSSIQSPFRTVYAEAPLKDELPDKKPIYSPFPVAPTVAKPSPTSPVSQPNPESPTPTDRLTDQVKKARVFLYHNSLSAETQFNRFLSWAFRKETDFSNTIASLAPATETGEQLLPGVIYVLVATLTGSIVSRNRGIFLRATFPLAVGIAAGWYLIPVTMRNTSDLIWEYEKKAPVVADTHTQISALVQEVWKQTSGIAKGAAVYADEKATEARRNVEDLVSKGK</sequence>
<proteinExistence type="predicted"/>
<evidence type="ECO:0000256" key="1">
    <source>
        <dbReference type="RuleBase" id="RU363021"/>
    </source>
</evidence>
<evidence type="ECO:0000256" key="2">
    <source>
        <dbReference type="SAM" id="MobiDB-lite"/>
    </source>
</evidence>
<name>A0AA39CHS2_9EURO</name>
<dbReference type="InterPro" id="IPR019166">
    <property type="entry name" value="MIC26/MIC27"/>
</dbReference>
<dbReference type="GO" id="GO:0044284">
    <property type="term" value="C:mitochondrial crista junction"/>
    <property type="evidence" value="ECO:0007669"/>
    <property type="project" value="TreeGrafter"/>
</dbReference>
<dbReference type="AlphaFoldDB" id="A0AA39CHS2"/>
<evidence type="ECO:0000313" key="3">
    <source>
        <dbReference type="EMBL" id="KAJ9608760.1"/>
    </source>
</evidence>
<gene>
    <name evidence="3" type="ORF">H2200_006531</name>
</gene>
<keyword evidence="1" id="KW-0999">Mitochondrion inner membrane</keyword>
<comment type="subunit">
    <text evidence="1">Component of the mitochondrial contact site and cristae organizing system (MICOS) complex.</text>
</comment>
<feature type="compositionally biased region" description="Polar residues" evidence="2">
    <location>
        <begin position="69"/>
        <end position="83"/>
    </location>
</feature>
<organism evidence="3 4">
    <name type="scientific">Cladophialophora chaetospira</name>
    <dbReference type="NCBI Taxonomy" id="386627"/>
    <lineage>
        <taxon>Eukaryota</taxon>
        <taxon>Fungi</taxon>
        <taxon>Dikarya</taxon>
        <taxon>Ascomycota</taxon>
        <taxon>Pezizomycotina</taxon>
        <taxon>Eurotiomycetes</taxon>
        <taxon>Chaetothyriomycetidae</taxon>
        <taxon>Chaetothyriales</taxon>
        <taxon>Herpotrichiellaceae</taxon>
        <taxon>Cladophialophora</taxon>
    </lineage>
</organism>
<keyword evidence="1" id="KW-0812">Transmembrane</keyword>
<comment type="caution">
    <text evidence="3">The sequence shown here is derived from an EMBL/GenBank/DDBJ whole genome shotgun (WGS) entry which is preliminary data.</text>
</comment>
<dbReference type="InterPro" id="IPR033181">
    <property type="entry name" value="Mic26_fungi"/>
</dbReference>
<dbReference type="PANTHER" id="PTHR28268:SF1">
    <property type="entry name" value="MICOS SUBUNIT MIC26"/>
    <property type="match status" value="1"/>
</dbReference>
<dbReference type="GO" id="GO:0061617">
    <property type="term" value="C:MICOS complex"/>
    <property type="evidence" value="ECO:0007669"/>
    <property type="project" value="UniProtKB-UniRule"/>
</dbReference>
<keyword evidence="1" id="KW-0472">Membrane</keyword>